<dbReference type="SUPFAM" id="SSF51182">
    <property type="entry name" value="RmlC-like cupins"/>
    <property type="match status" value="1"/>
</dbReference>
<dbReference type="Gene3D" id="2.60.120.10">
    <property type="entry name" value="Jelly Rolls"/>
    <property type="match status" value="1"/>
</dbReference>
<comment type="caution">
    <text evidence="2">The sequence shown here is derived from an EMBL/GenBank/DDBJ whole genome shotgun (WGS) entry which is preliminary data.</text>
</comment>
<dbReference type="Proteomes" id="UP000054387">
    <property type="component" value="Unassembled WGS sequence"/>
</dbReference>
<name>A0A0W1R5P8_9EURY</name>
<sequence length="119" mass="13389">MYSRINLADVDAVDSERSDARVKPVGYHLRPSEMRPNVWTFDAGESTPYHYQEEQEELYVVLDGRFELDIEDETLELEADDYVVVSPEAKRQLTAVEAGTALVVGAPNVKDDGVVLDEE</sequence>
<keyword evidence="3" id="KW-1185">Reference proteome</keyword>
<dbReference type="RefSeq" id="WP_058582997.1">
    <property type="nucleotide sequence ID" value="NZ_LOPU01000030.1"/>
</dbReference>
<accession>A0A0W1R5P8</accession>
<dbReference type="InterPro" id="IPR011051">
    <property type="entry name" value="RmlC_Cupin_sf"/>
</dbReference>
<evidence type="ECO:0000259" key="1">
    <source>
        <dbReference type="Pfam" id="PF07883"/>
    </source>
</evidence>
<dbReference type="InterPro" id="IPR014710">
    <property type="entry name" value="RmlC-like_jellyroll"/>
</dbReference>
<organism evidence="2 3">
    <name type="scientific">Haloprofundus marisrubri</name>
    <dbReference type="NCBI Taxonomy" id="1514971"/>
    <lineage>
        <taxon>Archaea</taxon>
        <taxon>Methanobacteriati</taxon>
        <taxon>Methanobacteriota</taxon>
        <taxon>Stenosarchaea group</taxon>
        <taxon>Halobacteria</taxon>
        <taxon>Halobacteriales</taxon>
        <taxon>Haloferacaceae</taxon>
        <taxon>Haloprofundus</taxon>
    </lineage>
</organism>
<proteinExistence type="predicted"/>
<dbReference type="Pfam" id="PF07883">
    <property type="entry name" value="Cupin_2"/>
    <property type="match status" value="1"/>
</dbReference>
<feature type="domain" description="Cupin type-2" evidence="1">
    <location>
        <begin position="38"/>
        <end position="97"/>
    </location>
</feature>
<evidence type="ECO:0000313" key="2">
    <source>
        <dbReference type="EMBL" id="KTG08713.1"/>
    </source>
</evidence>
<dbReference type="OrthoDB" id="82049at2157"/>
<evidence type="ECO:0000313" key="3">
    <source>
        <dbReference type="Proteomes" id="UP000054387"/>
    </source>
</evidence>
<dbReference type="InterPro" id="IPR013096">
    <property type="entry name" value="Cupin_2"/>
</dbReference>
<gene>
    <name evidence="2" type="ORF">AUR64_17595</name>
</gene>
<protein>
    <submittedName>
        <fullName evidence="2">Cyclic nucleotide-binding protein</fullName>
    </submittedName>
</protein>
<dbReference type="EMBL" id="LOPU01000030">
    <property type="protein sequence ID" value="KTG08713.1"/>
    <property type="molecule type" value="Genomic_DNA"/>
</dbReference>
<dbReference type="AlphaFoldDB" id="A0A0W1R5P8"/>
<reference evidence="2 3" key="1">
    <citation type="submission" date="2015-12" db="EMBL/GenBank/DDBJ databases">
        <title>Haloprofundus marisrubri gen. nov., sp. nov., an extremely halophilic archaeon isolated from the Discovery deep brine-seawater interface in the Red Sea.</title>
        <authorList>
            <person name="Zhang G."/>
            <person name="Stingl U."/>
            <person name="Rashid M."/>
        </authorList>
    </citation>
    <scope>NUCLEOTIDE SEQUENCE [LARGE SCALE GENOMIC DNA]</scope>
    <source>
        <strain evidence="2 3">SB9</strain>
    </source>
</reference>